<dbReference type="InterPro" id="IPR000975">
    <property type="entry name" value="IL-1_fam"/>
</dbReference>
<evidence type="ECO:0000256" key="4">
    <source>
        <dbReference type="ARBA" id="ARBA00022729"/>
    </source>
</evidence>
<dbReference type="PANTHER" id="PTHR10078">
    <property type="entry name" value="INTERLEUKIN-1 FAMILY MEMBER"/>
    <property type="match status" value="1"/>
</dbReference>
<dbReference type="FunCoup" id="L5KV71">
    <property type="interactions" value="34"/>
</dbReference>
<accession>L5KV71</accession>
<dbReference type="GO" id="GO:0002437">
    <property type="term" value="P:inflammatory response to antigenic stimulus"/>
    <property type="evidence" value="ECO:0007669"/>
    <property type="project" value="TreeGrafter"/>
</dbReference>
<dbReference type="Proteomes" id="UP000010552">
    <property type="component" value="Unassembled WGS sequence"/>
</dbReference>
<keyword evidence="4" id="KW-0732">Signal</keyword>
<dbReference type="SMART" id="SM00125">
    <property type="entry name" value="IL1"/>
    <property type="match status" value="1"/>
</dbReference>
<evidence type="ECO:0000256" key="1">
    <source>
        <dbReference type="ARBA" id="ARBA00004613"/>
    </source>
</evidence>
<dbReference type="InterPro" id="IPR003297">
    <property type="entry name" value="IL-1RA/IL-36"/>
</dbReference>
<dbReference type="Gene3D" id="2.80.10.50">
    <property type="match status" value="1"/>
</dbReference>
<dbReference type="FunFam" id="2.80.10.50:FF:000013">
    <property type="entry name" value="Interleukin-1"/>
    <property type="match status" value="1"/>
</dbReference>
<comment type="similarity">
    <text evidence="2 8">Belongs to the IL-1 family.</text>
</comment>
<dbReference type="GO" id="GO:0005149">
    <property type="term" value="F:interleukin-1 receptor binding"/>
    <property type="evidence" value="ECO:0007669"/>
    <property type="project" value="UniProtKB-UniRule"/>
</dbReference>
<dbReference type="STRING" id="9402.L5KV71"/>
<dbReference type="PRINTS" id="PR01360">
    <property type="entry name" value="INTRLEUKIN1X"/>
</dbReference>
<dbReference type="GO" id="GO:0005615">
    <property type="term" value="C:extracellular space"/>
    <property type="evidence" value="ECO:0007669"/>
    <property type="project" value="InterPro"/>
</dbReference>
<keyword evidence="6" id="KW-0325">Glycoprotein</keyword>
<comment type="subcellular location">
    <subcellularLocation>
        <location evidence="1 8">Secreted</location>
    </subcellularLocation>
</comment>
<dbReference type="GO" id="GO:0005152">
    <property type="term" value="F:interleukin-1 receptor antagonist activity"/>
    <property type="evidence" value="ECO:0007669"/>
    <property type="project" value="TreeGrafter"/>
</dbReference>
<evidence type="ECO:0000313" key="10">
    <source>
        <dbReference type="Proteomes" id="UP000010552"/>
    </source>
</evidence>
<evidence type="ECO:0000256" key="3">
    <source>
        <dbReference type="ARBA" id="ARBA00022525"/>
    </source>
</evidence>
<evidence type="ECO:0000256" key="5">
    <source>
        <dbReference type="ARBA" id="ARBA00023157"/>
    </source>
</evidence>
<dbReference type="PROSITE" id="PS00253">
    <property type="entry name" value="INTERLEUKIN_1"/>
    <property type="match status" value="1"/>
</dbReference>
<evidence type="ECO:0000313" key="9">
    <source>
        <dbReference type="EMBL" id="ELK14856.1"/>
    </source>
</evidence>
<dbReference type="GO" id="GO:2000660">
    <property type="term" value="P:negative regulation of interleukin-1-mediated signaling pathway"/>
    <property type="evidence" value="ECO:0007669"/>
    <property type="project" value="TreeGrafter"/>
</dbReference>
<dbReference type="Pfam" id="PF00340">
    <property type="entry name" value="IL1"/>
    <property type="match status" value="1"/>
</dbReference>
<protein>
    <recommendedName>
        <fullName evidence="8">Interleukin-1</fullName>
    </recommendedName>
</protein>
<dbReference type="InterPro" id="IPR020877">
    <property type="entry name" value="IL-1_CS"/>
</dbReference>
<dbReference type="AlphaFoldDB" id="L5KV71"/>
<gene>
    <name evidence="9" type="ORF">PAL_GLEAN10005660</name>
</gene>
<dbReference type="InterPro" id="IPR008996">
    <property type="entry name" value="IL1/FGF"/>
</dbReference>
<dbReference type="eggNOG" id="ENOG502SN3A">
    <property type="taxonomic scope" value="Eukaryota"/>
</dbReference>
<name>L5KV71_PTEAL</name>
<proteinExistence type="inferred from homology"/>
<evidence type="ECO:0000256" key="2">
    <source>
        <dbReference type="ARBA" id="ARBA00010448"/>
    </source>
</evidence>
<dbReference type="SUPFAM" id="SSF50353">
    <property type="entry name" value="Cytokine"/>
    <property type="match status" value="1"/>
</dbReference>
<dbReference type="InParanoid" id="L5KV71"/>
<dbReference type="PANTHER" id="PTHR10078:SF28">
    <property type="entry name" value="INTERLEUKIN-1 RECEPTOR ANTAGONIST PROTEIN"/>
    <property type="match status" value="1"/>
</dbReference>
<organism evidence="9 10">
    <name type="scientific">Pteropus alecto</name>
    <name type="common">Black flying fox</name>
    <dbReference type="NCBI Taxonomy" id="9402"/>
    <lineage>
        <taxon>Eukaryota</taxon>
        <taxon>Metazoa</taxon>
        <taxon>Chordata</taxon>
        <taxon>Craniata</taxon>
        <taxon>Vertebrata</taxon>
        <taxon>Euteleostomi</taxon>
        <taxon>Mammalia</taxon>
        <taxon>Eutheria</taxon>
        <taxon>Laurasiatheria</taxon>
        <taxon>Chiroptera</taxon>
        <taxon>Yinpterochiroptera</taxon>
        <taxon>Pteropodoidea</taxon>
        <taxon>Pteropodidae</taxon>
        <taxon>Pteropodinae</taxon>
        <taxon>Pteropus</taxon>
    </lineage>
</organism>
<keyword evidence="3 8" id="KW-0964">Secreted</keyword>
<keyword evidence="10" id="KW-1185">Reference proteome</keyword>
<dbReference type="EMBL" id="KB030557">
    <property type="protein sequence ID" value="ELK14856.1"/>
    <property type="molecule type" value="Genomic_DNA"/>
</dbReference>
<sequence length="226" mass="24794">MLSVVIRSKGGRAISSAICSSIRNADQQALYTRGGQLLLGDPDAGDCCAETACRPSGKRPSEMQAFRRMKATLGPGPVLSTTAALLCFRIWDVNQKTFYLRNNQLVAGYLQGQNTKLEEKLNVVPVEPHAMLLGIHGGKLCLSCVKVGDEIRLQLEEVDITDLSRTQEQGKRFTFIRTDSGTTTSFESAACPGWFLCTALEADQPVSLTNRPEEAVIVTKFYFQQD</sequence>
<dbReference type="PRINTS" id="PR00264">
    <property type="entry name" value="INTERLEUKIN1"/>
</dbReference>
<evidence type="ECO:0000256" key="8">
    <source>
        <dbReference type="RuleBase" id="RU003753"/>
    </source>
</evidence>
<evidence type="ECO:0000256" key="6">
    <source>
        <dbReference type="ARBA" id="ARBA00023180"/>
    </source>
</evidence>
<evidence type="ECO:0000256" key="7">
    <source>
        <dbReference type="ARBA" id="ARBA00034096"/>
    </source>
</evidence>
<keyword evidence="9" id="KW-0675">Receptor</keyword>
<keyword evidence="5" id="KW-1015">Disulfide bond</keyword>
<comment type="function">
    <text evidence="7">Anti-inflammatory antagonist of interleukin-1 family of proinflammatory cytokines such as interleukin-1beta/IL1B and interleukin-1alpha/IL1A. Protects from immune dysregulation and uncontrolled systemic inflammation triggered by IL1 for a range of innate stimulatory agents such as pathogens.</text>
</comment>
<reference evidence="10" key="1">
    <citation type="journal article" date="2013" name="Science">
        <title>Comparative analysis of bat genomes provides insight into the evolution of flight and immunity.</title>
        <authorList>
            <person name="Zhang G."/>
            <person name="Cowled C."/>
            <person name="Shi Z."/>
            <person name="Huang Z."/>
            <person name="Bishop-Lilly K.A."/>
            <person name="Fang X."/>
            <person name="Wynne J.W."/>
            <person name="Xiong Z."/>
            <person name="Baker M.L."/>
            <person name="Zhao W."/>
            <person name="Tachedjian M."/>
            <person name="Zhu Y."/>
            <person name="Zhou P."/>
            <person name="Jiang X."/>
            <person name="Ng J."/>
            <person name="Yang L."/>
            <person name="Wu L."/>
            <person name="Xiao J."/>
            <person name="Feng Y."/>
            <person name="Chen Y."/>
            <person name="Sun X."/>
            <person name="Zhang Y."/>
            <person name="Marsh G.A."/>
            <person name="Crameri G."/>
            <person name="Broder C.C."/>
            <person name="Frey K.G."/>
            <person name="Wang L.F."/>
            <person name="Wang J."/>
        </authorList>
    </citation>
    <scope>NUCLEOTIDE SEQUENCE [LARGE SCALE GENOMIC DNA]</scope>
</reference>
<dbReference type="GO" id="GO:0005125">
    <property type="term" value="F:cytokine activity"/>
    <property type="evidence" value="ECO:0007669"/>
    <property type="project" value="UniProtKB-UniRule"/>
</dbReference>